<protein>
    <recommendedName>
        <fullName evidence="1">diguanylate cyclase</fullName>
        <ecNumber evidence="1">2.7.7.65</ecNumber>
    </recommendedName>
</protein>
<accession>A0ABS2WV68</accession>
<evidence type="ECO:0000313" key="5">
    <source>
        <dbReference type="EMBL" id="MBN2965510.1"/>
    </source>
</evidence>
<reference evidence="6" key="2">
    <citation type="submission" date="2021-02" db="EMBL/GenBank/DDBJ databases">
        <title>Sulfurospirillum tamanensis sp. nov.</title>
        <authorList>
            <person name="Merkel A.Y."/>
        </authorList>
    </citation>
    <scope>NUCLEOTIDE SEQUENCE [LARGE SCALE GENOMIC DNA]</scope>
    <source>
        <strain evidence="6">T05b</strain>
    </source>
</reference>
<keyword evidence="3" id="KW-0472">Membrane</keyword>
<dbReference type="Proteomes" id="UP000703590">
    <property type="component" value="Unassembled WGS sequence"/>
</dbReference>
<evidence type="ECO:0000256" key="3">
    <source>
        <dbReference type="SAM" id="Phobius"/>
    </source>
</evidence>
<dbReference type="PROSITE" id="PS50887">
    <property type="entry name" value="GGDEF"/>
    <property type="match status" value="1"/>
</dbReference>
<evidence type="ECO:0000259" key="4">
    <source>
        <dbReference type="PROSITE" id="PS50887"/>
    </source>
</evidence>
<feature type="transmembrane region" description="Helical" evidence="3">
    <location>
        <begin position="6"/>
        <end position="29"/>
    </location>
</feature>
<sequence length="275" mass="30252">MFEMWLAFALVLFGALFLFLALSPIYRVVGELSDEHLKLQWRLLGLLVGVFIVSYGIYAFDIFMHPPGLLVPLIFFFGGLFVVMVAFLAEKTAKDLKKISTLEQENITDPLMKIHNRRFFEGSLKEAVKRCYLQPSCVLSLLMIDVDHFKLLNDTHGHQKGDEVLVALAGLLQGLARKSDVVARYGGEEVCIIASGANEDEAVLLAERIREKVAQSTAGLCFGAKETACVTVSIGVATWREGESAGQLLKRADKALYQAKANGRNCVVHADACVG</sequence>
<reference evidence="5 6" key="3">
    <citation type="submission" date="2021-02" db="EMBL/GenBank/DDBJ databases">
        <authorList>
            <person name="Merkel A.Y."/>
        </authorList>
    </citation>
    <scope>NUCLEOTIDE SEQUENCE [LARGE SCALE GENOMIC DNA]</scope>
    <source>
        <strain evidence="5 6">T05b</strain>
    </source>
</reference>
<dbReference type="EMBL" id="JAFHKK010000042">
    <property type="protein sequence ID" value="MBN2965510.1"/>
    <property type="molecule type" value="Genomic_DNA"/>
</dbReference>
<feature type="transmembrane region" description="Helical" evidence="3">
    <location>
        <begin position="41"/>
        <end position="63"/>
    </location>
</feature>
<evidence type="ECO:0000256" key="1">
    <source>
        <dbReference type="ARBA" id="ARBA00012528"/>
    </source>
</evidence>
<dbReference type="SUPFAM" id="SSF55073">
    <property type="entry name" value="Nucleotide cyclase"/>
    <property type="match status" value="1"/>
</dbReference>
<dbReference type="SMART" id="SM00267">
    <property type="entry name" value="GGDEF"/>
    <property type="match status" value="1"/>
</dbReference>
<keyword evidence="6" id="KW-1185">Reference proteome</keyword>
<dbReference type="PANTHER" id="PTHR45138">
    <property type="entry name" value="REGULATORY COMPONENTS OF SENSORY TRANSDUCTION SYSTEM"/>
    <property type="match status" value="1"/>
</dbReference>
<keyword evidence="3" id="KW-1133">Transmembrane helix</keyword>
<comment type="caution">
    <text evidence="5">The sequence shown here is derived from an EMBL/GenBank/DDBJ whole genome shotgun (WGS) entry which is preliminary data.</text>
</comment>
<dbReference type="EC" id="2.7.7.65" evidence="1"/>
<dbReference type="Gene3D" id="3.30.70.270">
    <property type="match status" value="1"/>
</dbReference>
<reference evidence="5 6" key="1">
    <citation type="submission" date="2021-02" db="EMBL/GenBank/DDBJ databases">
        <title>Sulfurospirillum tamanensis sp. nov.</title>
        <authorList>
            <person name="Frolova A."/>
            <person name="Merkel A."/>
            <person name="Slobodkin A."/>
        </authorList>
    </citation>
    <scope>NUCLEOTIDE SEQUENCE [LARGE SCALE GENOMIC DNA]</scope>
    <source>
        <strain evidence="5 6">T05b</strain>
    </source>
</reference>
<dbReference type="PANTHER" id="PTHR45138:SF9">
    <property type="entry name" value="DIGUANYLATE CYCLASE DGCM-RELATED"/>
    <property type="match status" value="1"/>
</dbReference>
<dbReference type="Pfam" id="PF00990">
    <property type="entry name" value="GGDEF"/>
    <property type="match status" value="1"/>
</dbReference>
<evidence type="ECO:0000313" key="6">
    <source>
        <dbReference type="Proteomes" id="UP000703590"/>
    </source>
</evidence>
<comment type="catalytic activity">
    <reaction evidence="2">
        <text>2 GTP = 3',3'-c-di-GMP + 2 diphosphate</text>
        <dbReference type="Rhea" id="RHEA:24898"/>
        <dbReference type="ChEBI" id="CHEBI:33019"/>
        <dbReference type="ChEBI" id="CHEBI:37565"/>
        <dbReference type="ChEBI" id="CHEBI:58805"/>
        <dbReference type="EC" id="2.7.7.65"/>
    </reaction>
</comment>
<organism evidence="5 6">
    <name type="scientific">Sulfurospirillum tamanense</name>
    <dbReference type="NCBI Taxonomy" id="2813362"/>
    <lineage>
        <taxon>Bacteria</taxon>
        <taxon>Pseudomonadati</taxon>
        <taxon>Campylobacterota</taxon>
        <taxon>Epsilonproteobacteria</taxon>
        <taxon>Campylobacterales</taxon>
        <taxon>Sulfurospirillaceae</taxon>
        <taxon>Sulfurospirillum</taxon>
    </lineage>
</organism>
<proteinExistence type="predicted"/>
<feature type="domain" description="GGDEF" evidence="4">
    <location>
        <begin position="137"/>
        <end position="272"/>
    </location>
</feature>
<dbReference type="InterPro" id="IPR043128">
    <property type="entry name" value="Rev_trsase/Diguanyl_cyclase"/>
</dbReference>
<gene>
    <name evidence="5" type="ORF">JWV37_12030</name>
</gene>
<keyword evidence="3" id="KW-0812">Transmembrane</keyword>
<dbReference type="InterPro" id="IPR000160">
    <property type="entry name" value="GGDEF_dom"/>
</dbReference>
<dbReference type="CDD" id="cd01949">
    <property type="entry name" value="GGDEF"/>
    <property type="match status" value="1"/>
</dbReference>
<name>A0ABS2WV68_9BACT</name>
<dbReference type="InterPro" id="IPR029787">
    <property type="entry name" value="Nucleotide_cyclase"/>
</dbReference>
<feature type="transmembrane region" description="Helical" evidence="3">
    <location>
        <begin position="69"/>
        <end position="89"/>
    </location>
</feature>
<dbReference type="InterPro" id="IPR050469">
    <property type="entry name" value="Diguanylate_Cyclase"/>
</dbReference>
<evidence type="ECO:0000256" key="2">
    <source>
        <dbReference type="ARBA" id="ARBA00034247"/>
    </source>
</evidence>
<dbReference type="NCBIfam" id="TIGR00254">
    <property type="entry name" value="GGDEF"/>
    <property type="match status" value="1"/>
</dbReference>